<organism evidence="2 3">
    <name type="scientific">Streptomyces scabiei</name>
    <dbReference type="NCBI Taxonomy" id="1930"/>
    <lineage>
        <taxon>Bacteria</taxon>
        <taxon>Bacillati</taxon>
        <taxon>Actinomycetota</taxon>
        <taxon>Actinomycetes</taxon>
        <taxon>Kitasatosporales</taxon>
        <taxon>Streptomycetaceae</taxon>
        <taxon>Streptomyces</taxon>
    </lineage>
</organism>
<proteinExistence type="predicted"/>
<reference evidence="3" key="1">
    <citation type="submission" date="2015-11" db="EMBL/GenBank/DDBJ databases">
        <authorList>
            <consortium name="Cross-ministerial Strategic Innovation Promotion Program (SIP) consortium"/>
            <person name="Tomihama T."/>
            <person name="Ikenaga M."/>
            <person name="Sakai M."/>
            <person name="Okubo T."/>
            <person name="Ikeda S."/>
        </authorList>
    </citation>
    <scope>NUCLEOTIDE SEQUENCE [LARGE SCALE GENOMIC DNA]</scope>
    <source>
        <strain evidence="3">S58</strain>
    </source>
</reference>
<comment type="caution">
    <text evidence="2">The sequence shown here is derived from an EMBL/GenBank/DDBJ whole genome shotgun (WGS) entry which is preliminary data.</text>
</comment>
<feature type="region of interest" description="Disordered" evidence="1">
    <location>
        <begin position="211"/>
        <end position="230"/>
    </location>
</feature>
<reference evidence="3" key="3">
    <citation type="submission" date="2016-02" db="EMBL/GenBank/DDBJ databases">
        <title>Draft genome of pathogenic Streptomyces sp. in Japan.</title>
        <authorList>
            <person name="Tomihama T."/>
            <person name="Ikenaga M."/>
            <person name="Sakai M."/>
            <person name="Okubo T."/>
            <person name="Ikeda S."/>
        </authorList>
    </citation>
    <scope>NUCLEOTIDE SEQUENCE [LARGE SCALE GENOMIC DNA]</scope>
    <source>
        <strain evidence="3">S58</strain>
    </source>
</reference>
<name>A0A100JVU4_STRSC</name>
<evidence type="ECO:0000256" key="1">
    <source>
        <dbReference type="SAM" id="MobiDB-lite"/>
    </source>
</evidence>
<dbReference type="RefSeq" id="WP_013001044.1">
    <property type="nucleotide sequence ID" value="NZ_BCMM01000043.1"/>
</dbReference>
<gene>
    <name evidence="2" type="ORF">SsS58_07061</name>
</gene>
<dbReference type="OrthoDB" id="4147145at2"/>
<dbReference type="AlphaFoldDB" id="A0A100JVU4"/>
<evidence type="ECO:0000313" key="3">
    <source>
        <dbReference type="Proteomes" id="UP000067448"/>
    </source>
</evidence>
<dbReference type="Proteomes" id="UP000067448">
    <property type="component" value="Unassembled WGS sequence"/>
</dbReference>
<dbReference type="GeneID" id="79930872"/>
<dbReference type="EMBL" id="BCMM01000043">
    <property type="protein sequence ID" value="GAQ66626.1"/>
    <property type="molecule type" value="Genomic_DNA"/>
</dbReference>
<accession>A0A100JVU4</accession>
<reference evidence="2 3" key="2">
    <citation type="journal article" date="2016" name="Genome Announc.">
        <title>Draft Genome Sequences of Streptomyces scabiei S58, Streptomyces turgidiscabies T45, and Streptomyces acidiscabies a10, the Pathogens of Potato Common Scab, Isolated in Japan.</title>
        <authorList>
            <person name="Tomihama T."/>
            <person name="Nishi Y."/>
            <person name="Sakai M."/>
            <person name="Ikenaga M."/>
            <person name="Okubo T."/>
            <person name="Ikeda S."/>
        </authorList>
    </citation>
    <scope>NUCLEOTIDE SEQUENCE [LARGE SCALE GENOMIC DNA]</scope>
    <source>
        <strain evidence="2 3">S58</strain>
    </source>
</reference>
<sequence length="230" mass="25794">MHITEFTNTLAERLPGWRPSSPAVAIADDPAANRIWDSGPLPYTSFETTDAYRGVLTHHWGLQLYVMPRPHRPGEYLVLPMLPANTGHQHVQGLRAPRGIAVPADPVRATALLKRRLLHDYLFTSPTAIRRSSPGHFQVHVAFDADRRPRIRSGYIGANSALLRGGFLLDPATGECHLPDTLTPTQTRHQLVRAVQHLRHRDFHIVMDYAEGPRSHPPLPRVNPRKGMGR</sequence>
<evidence type="ECO:0000313" key="2">
    <source>
        <dbReference type="EMBL" id="GAQ66626.1"/>
    </source>
</evidence>
<protein>
    <submittedName>
        <fullName evidence="2">Uncharacterized protein</fullName>
    </submittedName>
</protein>